<dbReference type="EMBL" id="UINC01002503">
    <property type="protein sequence ID" value="SUZ97373.1"/>
    <property type="molecule type" value="Genomic_DNA"/>
</dbReference>
<sequence>MQQTTNNILMIRPANFNYNDQTASNNYYQKRGIALESVNENAQKEFDLLVEKLKSNGINVLVFDDDLKHETPSAIFPNNWISFHSNGDVVIYPMFAINRRLERREDVFSFVENKGFNIKNVVDYTSAEDENLFLEGTGSMVLDRVNRKAYCSISERSSEDLLIEFCEDFQYTPVIFNSFQNVEGQRLAIYHTNVMMCVAETFAIVCLDSIDNGAQRKSLTNHLIENEKEIIEISEDQLENFSGNMLQLKDSGGNPILVMSESAHKALNKGQVDKIQKHCKLLYSPIPTIERCGGGSVRCMIAEVFLPISK</sequence>
<gene>
    <name evidence="1" type="ORF">METZ01_LOCUS50227</name>
</gene>
<name>A0A381S8F3_9ZZZZ</name>
<dbReference type="InterPro" id="IPR014541">
    <property type="entry name" value="Amdntrnsf_FN0238"/>
</dbReference>
<dbReference type="Pfam" id="PF19420">
    <property type="entry name" value="DDAH_eukar"/>
    <property type="match status" value="1"/>
</dbReference>
<proteinExistence type="predicted"/>
<organism evidence="1">
    <name type="scientific">marine metagenome</name>
    <dbReference type="NCBI Taxonomy" id="408172"/>
    <lineage>
        <taxon>unclassified sequences</taxon>
        <taxon>metagenomes</taxon>
        <taxon>ecological metagenomes</taxon>
    </lineage>
</organism>
<dbReference type="PANTHER" id="PTHR43224">
    <property type="entry name" value="AMIDINOTRANSFERASE"/>
    <property type="match status" value="1"/>
</dbReference>
<dbReference type="SUPFAM" id="SSF55909">
    <property type="entry name" value="Pentein"/>
    <property type="match status" value="1"/>
</dbReference>
<dbReference type="NCBIfam" id="NF046062">
    <property type="entry name" value="citrull_CtlX"/>
    <property type="match status" value="1"/>
</dbReference>
<evidence type="ECO:0000313" key="1">
    <source>
        <dbReference type="EMBL" id="SUZ97373.1"/>
    </source>
</evidence>
<dbReference type="PANTHER" id="PTHR43224:SF1">
    <property type="entry name" value="AMIDINOTRANSFERASE"/>
    <property type="match status" value="1"/>
</dbReference>
<accession>A0A381S8F3</accession>
<dbReference type="Gene3D" id="3.75.10.10">
    <property type="entry name" value="L-arginine/glycine Amidinotransferase, Chain A"/>
    <property type="match status" value="1"/>
</dbReference>
<protein>
    <recommendedName>
        <fullName evidence="2">Amidinotransferase</fullName>
    </recommendedName>
</protein>
<reference evidence="1" key="1">
    <citation type="submission" date="2018-05" db="EMBL/GenBank/DDBJ databases">
        <authorList>
            <person name="Lanie J.A."/>
            <person name="Ng W.-L."/>
            <person name="Kazmierczak K.M."/>
            <person name="Andrzejewski T.M."/>
            <person name="Davidsen T.M."/>
            <person name="Wayne K.J."/>
            <person name="Tettelin H."/>
            <person name="Glass J.I."/>
            <person name="Rusch D."/>
            <person name="Podicherti R."/>
            <person name="Tsui H.-C.T."/>
            <person name="Winkler M.E."/>
        </authorList>
    </citation>
    <scope>NUCLEOTIDE SEQUENCE</scope>
</reference>
<dbReference type="AlphaFoldDB" id="A0A381S8F3"/>
<evidence type="ECO:0008006" key="2">
    <source>
        <dbReference type="Google" id="ProtNLM"/>
    </source>
</evidence>
<dbReference type="PIRSF" id="PIRSF028188">
    <property type="entry name" value="Amdntrnsf_FN0238"/>
    <property type="match status" value="1"/>
</dbReference>